<keyword evidence="1" id="KW-1133">Transmembrane helix</keyword>
<name>A0A1B7MJP0_9AGAM</name>
<evidence type="ECO:0000256" key="1">
    <source>
        <dbReference type="SAM" id="Phobius"/>
    </source>
</evidence>
<keyword evidence="1" id="KW-0472">Membrane</keyword>
<dbReference type="OrthoDB" id="10500469at2759"/>
<dbReference type="InParanoid" id="A0A1B7MJP0"/>
<proteinExistence type="predicted"/>
<evidence type="ECO:0000313" key="2">
    <source>
        <dbReference type="EMBL" id="OAX32828.1"/>
    </source>
</evidence>
<dbReference type="Proteomes" id="UP000092154">
    <property type="component" value="Unassembled WGS sequence"/>
</dbReference>
<organism evidence="2 3">
    <name type="scientific">Rhizopogon vinicolor AM-OR11-026</name>
    <dbReference type="NCBI Taxonomy" id="1314800"/>
    <lineage>
        <taxon>Eukaryota</taxon>
        <taxon>Fungi</taxon>
        <taxon>Dikarya</taxon>
        <taxon>Basidiomycota</taxon>
        <taxon>Agaricomycotina</taxon>
        <taxon>Agaricomycetes</taxon>
        <taxon>Agaricomycetidae</taxon>
        <taxon>Boletales</taxon>
        <taxon>Suillineae</taxon>
        <taxon>Rhizopogonaceae</taxon>
        <taxon>Rhizopogon</taxon>
    </lineage>
</organism>
<reference evidence="2 3" key="1">
    <citation type="submission" date="2016-06" db="EMBL/GenBank/DDBJ databases">
        <title>Comparative genomics of the ectomycorrhizal sister species Rhizopogon vinicolor and Rhizopogon vesiculosus (Basidiomycota: Boletales) reveals a divergence of the mating type B locus.</title>
        <authorList>
            <consortium name="DOE Joint Genome Institute"/>
            <person name="Mujic A.B."/>
            <person name="Kuo A."/>
            <person name="Tritt A."/>
            <person name="Lipzen A."/>
            <person name="Chen C."/>
            <person name="Johnson J."/>
            <person name="Sharma A."/>
            <person name="Barry K."/>
            <person name="Grigoriev I.V."/>
            <person name="Spatafora J.W."/>
        </authorList>
    </citation>
    <scope>NUCLEOTIDE SEQUENCE [LARGE SCALE GENOMIC DNA]</scope>
    <source>
        <strain evidence="2 3">AM-OR11-026</strain>
    </source>
</reference>
<gene>
    <name evidence="2" type="ORF">K503DRAFT_776261</name>
</gene>
<accession>A0A1B7MJP0</accession>
<feature type="transmembrane region" description="Helical" evidence="1">
    <location>
        <begin position="72"/>
        <end position="94"/>
    </location>
</feature>
<dbReference type="EMBL" id="KV448905">
    <property type="protein sequence ID" value="OAX32828.1"/>
    <property type="molecule type" value="Genomic_DNA"/>
</dbReference>
<keyword evidence="3" id="KW-1185">Reference proteome</keyword>
<protein>
    <submittedName>
        <fullName evidence="2">Uncharacterized protein</fullName>
    </submittedName>
</protein>
<dbReference type="AlphaFoldDB" id="A0A1B7MJP0"/>
<evidence type="ECO:0000313" key="3">
    <source>
        <dbReference type="Proteomes" id="UP000092154"/>
    </source>
</evidence>
<keyword evidence="1" id="KW-0812">Transmembrane</keyword>
<feature type="transmembrane region" description="Helical" evidence="1">
    <location>
        <begin position="42"/>
        <end position="60"/>
    </location>
</feature>
<feature type="transmembrane region" description="Helical" evidence="1">
    <location>
        <begin position="12"/>
        <end position="36"/>
    </location>
</feature>
<sequence length="97" mass="10881">MLLRRFTVDLIIAEELLVIGLLVSTSLIFSFGFFIATLPFNLELFTGSLIFTLTLFLALSSIPECVPSPDDALLLAFPLNSEVPLFFTLQKLLWNRT</sequence>